<evidence type="ECO:0000313" key="4">
    <source>
        <dbReference type="Proteomes" id="UP001186944"/>
    </source>
</evidence>
<dbReference type="PROSITE" id="PS00455">
    <property type="entry name" value="AMP_BINDING"/>
    <property type="match status" value="1"/>
</dbReference>
<dbReference type="InterPro" id="IPR020845">
    <property type="entry name" value="AMP-binding_CS"/>
</dbReference>
<dbReference type="Proteomes" id="UP001186944">
    <property type="component" value="Unassembled WGS sequence"/>
</dbReference>
<sequence length="570" mass="64067">MYKFSNKKRSYLSTPWTLNTSYCTIPERLRLIGKQNPDKEALIFVGEKHRTSVTYKEVVDGSTIISRKMLKMGIKKKDVVAIHDDKSPNWLFYTFGAQMCGAWPLHFYFQRNDGSDVSAILKESGCKAVISQPGEGDEYVQIMKSFIQFNEDGTVQSDAVPSLKQVLFSRKPEILRYGLTFDDISPSSEKELPEVEPEDVAAIFCSSGSTGPPKLIPWNHHNLINTNVSIIEAAGIKNDESIFCPRTFGWVGGYPRELFIGMPRVTNSTTFKEQNVKDIADATVKIVNQENCKHVVLFSSTVDELLKGNYRMKPVETIMSSGGPMSVKDPKVLERLCKKFINLYGSTESGALAMKIFTIKEGMRNNEAGLPLHGIDIKVVNKEDRLCEVGNVGEVNVRNRSSSTGYLHEEQDWHKSCRIEGYWFKTGDVGYVSEDGHLFVTGRISESIIIDGNMVSPSHFEDILMKHPSLEGAVAFGMPDEFLHEVACVAIVIREGMLATTEELLVFYRNEISLNGNDTFIASKFDKLRIIFFDTFPMTSSGKIARKLVKEMSFKILKEGRIKDIDGINF</sequence>
<dbReference type="Pfam" id="PF00501">
    <property type="entry name" value="AMP-binding"/>
    <property type="match status" value="1"/>
</dbReference>
<dbReference type="InterPro" id="IPR025110">
    <property type="entry name" value="AMP-bd_C"/>
</dbReference>
<name>A0AA89BT89_PINIB</name>
<dbReference type="InterPro" id="IPR042099">
    <property type="entry name" value="ANL_N_sf"/>
</dbReference>
<dbReference type="EMBL" id="VSWD01000008">
    <property type="protein sequence ID" value="KAK3094935.1"/>
    <property type="molecule type" value="Genomic_DNA"/>
</dbReference>
<dbReference type="PANTHER" id="PTHR42814:SF3">
    <property type="entry name" value="BETA-N-ACETYLHEXOSAMINIDASE"/>
    <property type="match status" value="1"/>
</dbReference>
<dbReference type="InterPro" id="IPR045851">
    <property type="entry name" value="AMP-bd_C_sf"/>
</dbReference>
<organism evidence="3 4">
    <name type="scientific">Pinctada imbricata</name>
    <name type="common">Atlantic pearl-oyster</name>
    <name type="synonym">Pinctada martensii</name>
    <dbReference type="NCBI Taxonomy" id="66713"/>
    <lineage>
        <taxon>Eukaryota</taxon>
        <taxon>Metazoa</taxon>
        <taxon>Spiralia</taxon>
        <taxon>Lophotrochozoa</taxon>
        <taxon>Mollusca</taxon>
        <taxon>Bivalvia</taxon>
        <taxon>Autobranchia</taxon>
        <taxon>Pteriomorphia</taxon>
        <taxon>Pterioida</taxon>
        <taxon>Pterioidea</taxon>
        <taxon>Pteriidae</taxon>
        <taxon>Pinctada</taxon>
    </lineage>
</organism>
<comment type="caution">
    <text evidence="3">The sequence shown here is derived from an EMBL/GenBank/DDBJ whole genome shotgun (WGS) entry which is preliminary data.</text>
</comment>
<evidence type="ECO:0000259" key="2">
    <source>
        <dbReference type="Pfam" id="PF13193"/>
    </source>
</evidence>
<protein>
    <submittedName>
        <fullName evidence="3">Uncharacterized protein</fullName>
    </submittedName>
</protein>
<dbReference type="InterPro" id="IPR000873">
    <property type="entry name" value="AMP-dep_synth/lig_dom"/>
</dbReference>
<reference evidence="3" key="1">
    <citation type="submission" date="2019-08" db="EMBL/GenBank/DDBJ databases">
        <title>The improved chromosome-level genome for the pearl oyster Pinctada fucata martensii using PacBio sequencing and Hi-C.</title>
        <authorList>
            <person name="Zheng Z."/>
        </authorList>
    </citation>
    <scope>NUCLEOTIDE SEQUENCE</scope>
    <source>
        <strain evidence="3">ZZ-2019</strain>
        <tissue evidence="3">Adductor muscle</tissue>
    </source>
</reference>
<dbReference type="AlphaFoldDB" id="A0AA89BT89"/>
<feature type="domain" description="AMP-dependent synthetase/ligase" evidence="1">
    <location>
        <begin position="34"/>
        <end position="407"/>
    </location>
</feature>
<dbReference type="Gene3D" id="3.30.300.30">
    <property type="match status" value="1"/>
</dbReference>
<evidence type="ECO:0000259" key="1">
    <source>
        <dbReference type="Pfam" id="PF00501"/>
    </source>
</evidence>
<dbReference type="PANTHER" id="PTHR42814">
    <property type="entry name" value="AMP-BINDING DOMAIN-CONTAINING PROTEIN"/>
    <property type="match status" value="1"/>
</dbReference>
<dbReference type="Gene3D" id="3.40.50.12780">
    <property type="entry name" value="N-terminal domain of ligase-like"/>
    <property type="match status" value="1"/>
</dbReference>
<gene>
    <name evidence="3" type="ORF">FSP39_008062</name>
</gene>
<feature type="domain" description="AMP-binding enzyme C-terminal" evidence="2">
    <location>
        <begin position="460"/>
        <end position="543"/>
    </location>
</feature>
<proteinExistence type="predicted"/>
<keyword evidence="4" id="KW-1185">Reference proteome</keyword>
<dbReference type="Pfam" id="PF13193">
    <property type="entry name" value="AMP-binding_C"/>
    <property type="match status" value="1"/>
</dbReference>
<evidence type="ECO:0000313" key="3">
    <source>
        <dbReference type="EMBL" id="KAK3094935.1"/>
    </source>
</evidence>
<dbReference type="SUPFAM" id="SSF56801">
    <property type="entry name" value="Acetyl-CoA synthetase-like"/>
    <property type="match status" value="1"/>
</dbReference>
<accession>A0AA89BT89</accession>